<evidence type="ECO:0000313" key="3">
    <source>
        <dbReference type="Proteomes" id="UP001244207"/>
    </source>
</evidence>
<dbReference type="AlphaFoldDB" id="A0AAD8UEV8"/>
<organism evidence="2 3">
    <name type="scientific">Glomerella acutata</name>
    <name type="common">Colletotrichum acutatum</name>
    <dbReference type="NCBI Taxonomy" id="27357"/>
    <lineage>
        <taxon>Eukaryota</taxon>
        <taxon>Fungi</taxon>
        <taxon>Dikarya</taxon>
        <taxon>Ascomycota</taxon>
        <taxon>Pezizomycotina</taxon>
        <taxon>Sordariomycetes</taxon>
        <taxon>Hypocreomycetidae</taxon>
        <taxon>Glomerellales</taxon>
        <taxon>Glomerellaceae</taxon>
        <taxon>Colletotrichum</taxon>
        <taxon>Colletotrichum acutatum species complex</taxon>
    </lineage>
</organism>
<keyword evidence="3" id="KW-1185">Reference proteome</keyword>
<dbReference type="Proteomes" id="UP001244207">
    <property type="component" value="Unassembled WGS sequence"/>
</dbReference>
<proteinExistence type="predicted"/>
<keyword evidence="1" id="KW-0732">Signal</keyword>
<comment type="caution">
    <text evidence="2">The sequence shown here is derived from an EMBL/GenBank/DDBJ whole genome shotgun (WGS) entry which is preliminary data.</text>
</comment>
<name>A0AAD8UEV8_GLOAC</name>
<dbReference type="EMBL" id="JAHMHS010000091">
    <property type="protein sequence ID" value="KAK1720227.1"/>
    <property type="molecule type" value="Genomic_DNA"/>
</dbReference>
<feature type="signal peptide" evidence="1">
    <location>
        <begin position="1"/>
        <end position="24"/>
    </location>
</feature>
<evidence type="ECO:0000313" key="2">
    <source>
        <dbReference type="EMBL" id="KAK1720227.1"/>
    </source>
</evidence>
<accession>A0AAD8UEV8</accession>
<reference evidence="2" key="1">
    <citation type="submission" date="2021-12" db="EMBL/GenBank/DDBJ databases">
        <title>Comparative genomics, transcriptomics and evolutionary studies reveal genomic signatures of adaptation to plant cell wall in hemibiotrophic fungi.</title>
        <authorList>
            <consortium name="DOE Joint Genome Institute"/>
            <person name="Baroncelli R."/>
            <person name="Diaz J.F."/>
            <person name="Benocci T."/>
            <person name="Peng M."/>
            <person name="Battaglia E."/>
            <person name="Haridas S."/>
            <person name="Andreopoulos W."/>
            <person name="Labutti K."/>
            <person name="Pangilinan J."/>
            <person name="Floch G.L."/>
            <person name="Makela M.R."/>
            <person name="Henrissat B."/>
            <person name="Grigoriev I.V."/>
            <person name="Crouch J.A."/>
            <person name="De Vries R.P."/>
            <person name="Sukno S.A."/>
            <person name="Thon M.R."/>
        </authorList>
    </citation>
    <scope>NUCLEOTIDE SEQUENCE</scope>
    <source>
        <strain evidence="2">CBS 112980</strain>
    </source>
</reference>
<evidence type="ECO:0008006" key="4">
    <source>
        <dbReference type="Google" id="ProtNLM"/>
    </source>
</evidence>
<dbReference type="GeneID" id="85392788"/>
<protein>
    <recommendedName>
        <fullName evidence="4">Secreted protein</fullName>
    </recommendedName>
</protein>
<gene>
    <name evidence="2" type="ORF">BDZ83DRAFT_631151</name>
</gene>
<sequence length="73" mass="8637">MFCLMLVVSFFYFVFMLRVVFVAAASSPSSKWISRVNYYPTFALRQIGKSWRWLCYSGSLRCEVWKLDLTGLY</sequence>
<feature type="chain" id="PRO_5041933730" description="Secreted protein" evidence="1">
    <location>
        <begin position="25"/>
        <end position="73"/>
    </location>
</feature>
<evidence type="ECO:0000256" key="1">
    <source>
        <dbReference type="SAM" id="SignalP"/>
    </source>
</evidence>
<dbReference type="RefSeq" id="XP_060361738.1">
    <property type="nucleotide sequence ID" value="XM_060508889.1"/>
</dbReference>